<dbReference type="RefSeq" id="WP_344650523.1">
    <property type="nucleotide sequence ID" value="NZ_BAAAGX010000016.1"/>
</dbReference>
<evidence type="ECO:0000313" key="1">
    <source>
        <dbReference type="EMBL" id="GAA0252050.1"/>
    </source>
</evidence>
<dbReference type="EMBL" id="BAAAGX010000016">
    <property type="protein sequence ID" value="GAA0252050.1"/>
    <property type="molecule type" value="Genomic_DNA"/>
</dbReference>
<dbReference type="SUPFAM" id="SSF55961">
    <property type="entry name" value="Bet v1-like"/>
    <property type="match status" value="1"/>
</dbReference>
<comment type="caution">
    <text evidence="1">The sequence shown here is derived from an EMBL/GenBank/DDBJ whole genome shotgun (WGS) entry which is preliminary data.</text>
</comment>
<organism evidence="1 2">
    <name type="scientific">Cryptosporangium japonicum</name>
    <dbReference type="NCBI Taxonomy" id="80872"/>
    <lineage>
        <taxon>Bacteria</taxon>
        <taxon>Bacillati</taxon>
        <taxon>Actinomycetota</taxon>
        <taxon>Actinomycetes</taxon>
        <taxon>Cryptosporangiales</taxon>
        <taxon>Cryptosporangiaceae</taxon>
        <taxon>Cryptosporangium</taxon>
    </lineage>
</organism>
<sequence>MDLVTGAEVAVALTVPVDRHHLWDLVTAIERIGEWSPETTGARWCDPATGPAEFARFVGHNRFPSGRESTVTCVVTEAERPSTFAWHVLDPDGEVGSIWRYDLRDTDDRGATAVRHTFTHGPGTTGLRTSAGQDPRSIDDRLVSLCRIMTTTIVAMATDRTRGARR</sequence>
<reference evidence="1 2" key="1">
    <citation type="journal article" date="2019" name="Int. J. Syst. Evol. Microbiol.">
        <title>The Global Catalogue of Microorganisms (GCM) 10K type strain sequencing project: providing services to taxonomists for standard genome sequencing and annotation.</title>
        <authorList>
            <consortium name="The Broad Institute Genomics Platform"/>
            <consortium name="The Broad Institute Genome Sequencing Center for Infectious Disease"/>
            <person name="Wu L."/>
            <person name="Ma J."/>
        </authorList>
    </citation>
    <scope>NUCLEOTIDE SEQUENCE [LARGE SCALE GENOMIC DNA]</scope>
    <source>
        <strain evidence="1 2">JCM 10425</strain>
    </source>
</reference>
<keyword evidence="2" id="KW-1185">Reference proteome</keyword>
<dbReference type="CDD" id="cd07812">
    <property type="entry name" value="SRPBCC"/>
    <property type="match status" value="1"/>
</dbReference>
<dbReference type="Gene3D" id="3.30.530.20">
    <property type="match status" value="1"/>
</dbReference>
<gene>
    <name evidence="1" type="ORF">GCM10009539_41530</name>
</gene>
<name>A0ABN0UIU1_9ACTN</name>
<dbReference type="InterPro" id="IPR019587">
    <property type="entry name" value="Polyketide_cyclase/dehydratase"/>
</dbReference>
<evidence type="ECO:0000313" key="2">
    <source>
        <dbReference type="Proteomes" id="UP001500967"/>
    </source>
</evidence>
<accession>A0ABN0UIU1</accession>
<dbReference type="Pfam" id="PF10604">
    <property type="entry name" value="Polyketide_cyc2"/>
    <property type="match status" value="1"/>
</dbReference>
<evidence type="ECO:0008006" key="3">
    <source>
        <dbReference type="Google" id="ProtNLM"/>
    </source>
</evidence>
<proteinExistence type="predicted"/>
<protein>
    <recommendedName>
        <fullName evidence="3">Polyketide cyclase/dehydrase/lipid transport protein</fullName>
    </recommendedName>
</protein>
<dbReference type="InterPro" id="IPR023393">
    <property type="entry name" value="START-like_dom_sf"/>
</dbReference>
<dbReference type="Proteomes" id="UP001500967">
    <property type="component" value="Unassembled WGS sequence"/>
</dbReference>